<feature type="transmembrane region" description="Helical" evidence="1">
    <location>
        <begin position="20"/>
        <end position="39"/>
    </location>
</feature>
<dbReference type="STRING" id="429701.A0A2G9FZF6"/>
<name>A0A2G9FZF6_9LAMI</name>
<keyword evidence="3" id="KW-1185">Reference proteome</keyword>
<gene>
    <name evidence="2" type="ORF">CDL12_29249</name>
</gene>
<proteinExistence type="predicted"/>
<keyword evidence="1" id="KW-0812">Transmembrane</keyword>
<dbReference type="Proteomes" id="UP000231279">
    <property type="component" value="Unassembled WGS sequence"/>
</dbReference>
<accession>A0A2G9FZF6</accession>
<dbReference type="OrthoDB" id="637682at2759"/>
<dbReference type="EMBL" id="NKXS01008560">
    <property type="protein sequence ID" value="PIM98274.1"/>
    <property type="molecule type" value="Genomic_DNA"/>
</dbReference>
<evidence type="ECO:0000256" key="1">
    <source>
        <dbReference type="SAM" id="Phobius"/>
    </source>
</evidence>
<reference evidence="3" key="1">
    <citation type="journal article" date="2018" name="Gigascience">
        <title>Genome assembly of the Pink Ipe (Handroanthus impetiginosus, Bignoniaceae), a highly valued, ecologically keystone Neotropical timber forest tree.</title>
        <authorList>
            <person name="Silva-Junior O.B."/>
            <person name="Grattapaglia D."/>
            <person name="Novaes E."/>
            <person name="Collevatti R.G."/>
        </authorList>
    </citation>
    <scope>NUCLEOTIDE SEQUENCE [LARGE SCALE GENOMIC DNA]</scope>
    <source>
        <strain evidence="3">cv. UFG-1</strain>
    </source>
</reference>
<protein>
    <submittedName>
        <fullName evidence="2">Uncharacterized protein</fullName>
    </submittedName>
</protein>
<dbReference type="AlphaFoldDB" id="A0A2G9FZF6"/>
<keyword evidence="1" id="KW-0472">Membrane</keyword>
<comment type="caution">
    <text evidence="2">The sequence shown here is derived from an EMBL/GenBank/DDBJ whole genome shotgun (WGS) entry which is preliminary data.</text>
</comment>
<evidence type="ECO:0000313" key="2">
    <source>
        <dbReference type="EMBL" id="PIM98274.1"/>
    </source>
</evidence>
<keyword evidence="1" id="KW-1133">Transmembrane helix</keyword>
<evidence type="ECO:0000313" key="3">
    <source>
        <dbReference type="Proteomes" id="UP000231279"/>
    </source>
</evidence>
<organism evidence="2 3">
    <name type="scientific">Handroanthus impetiginosus</name>
    <dbReference type="NCBI Taxonomy" id="429701"/>
    <lineage>
        <taxon>Eukaryota</taxon>
        <taxon>Viridiplantae</taxon>
        <taxon>Streptophyta</taxon>
        <taxon>Embryophyta</taxon>
        <taxon>Tracheophyta</taxon>
        <taxon>Spermatophyta</taxon>
        <taxon>Magnoliopsida</taxon>
        <taxon>eudicotyledons</taxon>
        <taxon>Gunneridae</taxon>
        <taxon>Pentapetalae</taxon>
        <taxon>asterids</taxon>
        <taxon>lamiids</taxon>
        <taxon>Lamiales</taxon>
        <taxon>Bignoniaceae</taxon>
        <taxon>Crescentiina</taxon>
        <taxon>Tabebuia alliance</taxon>
        <taxon>Handroanthus</taxon>
    </lineage>
</organism>
<sequence length="110" mass="12923">MVEARKFRKLVEKVKEMGIIPLASTFVIAVHVLQVMISYRLDKRIKAWYLVYKIFAEKGLIKKGSCLVYAFLCGEEVFLERFVKSYEENAPRLLELYKKELAISEKVCRK</sequence>